<accession>W1NWP1</accession>
<protein>
    <submittedName>
        <fullName evidence="2">Uncharacterized protein</fullName>
    </submittedName>
</protein>
<feature type="region of interest" description="Disordered" evidence="1">
    <location>
        <begin position="1"/>
        <end position="51"/>
    </location>
</feature>
<proteinExistence type="predicted"/>
<reference evidence="3" key="1">
    <citation type="journal article" date="2013" name="Science">
        <title>The Amborella genome and the evolution of flowering plants.</title>
        <authorList>
            <consortium name="Amborella Genome Project"/>
        </authorList>
    </citation>
    <scope>NUCLEOTIDE SEQUENCE [LARGE SCALE GENOMIC DNA]</scope>
</reference>
<evidence type="ECO:0000256" key="1">
    <source>
        <dbReference type="SAM" id="MobiDB-lite"/>
    </source>
</evidence>
<dbReference type="EMBL" id="KI394994">
    <property type="protein sequence ID" value="ERM99680.1"/>
    <property type="molecule type" value="Genomic_DNA"/>
</dbReference>
<name>W1NWP1_AMBTC</name>
<dbReference type="HOGENOM" id="CLU_3109121_0_0_1"/>
<dbReference type="Proteomes" id="UP000017836">
    <property type="component" value="Unassembled WGS sequence"/>
</dbReference>
<evidence type="ECO:0000313" key="3">
    <source>
        <dbReference type="Proteomes" id="UP000017836"/>
    </source>
</evidence>
<evidence type="ECO:0000313" key="2">
    <source>
        <dbReference type="EMBL" id="ERM99680.1"/>
    </source>
</evidence>
<gene>
    <name evidence="2" type="ORF">AMTR_s00099p00050660</name>
</gene>
<sequence>MAESDNTRSPPAIEQNLIGQKSTKNAIFDDVSEHSREENQEVLPETMKKKP</sequence>
<dbReference type="Gramene" id="ERM99680">
    <property type="protein sequence ID" value="ERM99680"/>
    <property type="gene ID" value="AMTR_s00099p00050660"/>
</dbReference>
<keyword evidence="3" id="KW-1185">Reference proteome</keyword>
<dbReference type="AlphaFoldDB" id="W1NWP1"/>
<organism evidence="2 3">
    <name type="scientific">Amborella trichopoda</name>
    <dbReference type="NCBI Taxonomy" id="13333"/>
    <lineage>
        <taxon>Eukaryota</taxon>
        <taxon>Viridiplantae</taxon>
        <taxon>Streptophyta</taxon>
        <taxon>Embryophyta</taxon>
        <taxon>Tracheophyta</taxon>
        <taxon>Spermatophyta</taxon>
        <taxon>Magnoliopsida</taxon>
        <taxon>Amborellales</taxon>
        <taxon>Amborellaceae</taxon>
        <taxon>Amborella</taxon>
    </lineage>
</organism>